<dbReference type="VEuPathDB" id="FungiDB:RhiirA1_436024"/>
<dbReference type="EMBL" id="LLXJ01000345">
    <property type="protein sequence ID" value="PKC10971.1"/>
    <property type="molecule type" value="Genomic_DNA"/>
</dbReference>
<evidence type="ECO:0000259" key="1">
    <source>
        <dbReference type="Pfam" id="PF24209"/>
    </source>
</evidence>
<accession>A0A2N0PVU5</accession>
<evidence type="ECO:0000313" key="4">
    <source>
        <dbReference type="Proteomes" id="UP000232688"/>
    </source>
</evidence>
<reference evidence="2 5" key="2">
    <citation type="submission" date="2017-09" db="EMBL/GenBank/DDBJ databases">
        <title>Extensive intraspecific genome diversity in a model arbuscular mycorrhizal fungus.</title>
        <authorList>
            <person name="Chen E.C."/>
            <person name="Morin E."/>
            <person name="Beaudet D."/>
            <person name="Noel J."/>
            <person name="Ndikumana S."/>
            <person name="Charron P."/>
            <person name="St-Onge C."/>
            <person name="Giorgi J."/>
            <person name="Grigoriev I.V."/>
            <person name="Roux C."/>
            <person name="Martin F.M."/>
            <person name="Corradi N."/>
        </authorList>
    </citation>
    <scope>NUCLEOTIDE SEQUENCE [LARGE SCALE GENOMIC DNA]</scope>
    <source>
        <strain evidence="2 5">A5</strain>
    </source>
</reference>
<dbReference type="EMBL" id="LLXH01000015">
    <property type="protein sequence ID" value="PKC75828.1"/>
    <property type="molecule type" value="Genomic_DNA"/>
</dbReference>
<dbReference type="InterPro" id="IPR055854">
    <property type="entry name" value="DUF7431"/>
</dbReference>
<dbReference type="Proteomes" id="UP000232688">
    <property type="component" value="Unassembled WGS sequence"/>
</dbReference>
<reference evidence="3 4" key="3">
    <citation type="submission" date="2017-10" db="EMBL/GenBank/DDBJ databases">
        <title>Extensive intraspecific genome diversity in a model arbuscular mycorrhizal fungus.</title>
        <authorList>
            <person name="Chen E.C.H."/>
            <person name="Morin E."/>
            <person name="Baudet D."/>
            <person name="Noel J."/>
            <person name="Ndikumana S."/>
            <person name="Charron P."/>
            <person name="St-Onge C."/>
            <person name="Giorgi J."/>
            <person name="Grigoriev I.V."/>
            <person name="Roux C."/>
            <person name="Martin F.M."/>
            <person name="Corradi N."/>
        </authorList>
    </citation>
    <scope>NUCLEOTIDE SEQUENCE [LARGE SCALE GENOMIC DNA]</scope>
    <source>
        <strain evidence="3 4">A1</strain>
    </source>
</reference>
<name>A0A2N0PVU5_9GLOM</name>
<organism evidence="2 5">
    <name type="scientific">Rhizophagus irregularis</name>
    <dbReference type="NCBI Taxonomy" id="588596"/>
    <lineage>
        <taxon>Eukaryota</taxon>
        <taxon>Fungi</taxon>
        <taxon>Fungi incertae sedis</taxon>
        <taxon>Mucoromycota</taxon>
        <taxon>Glomeromycotina</taxon>
        <taxon>Glomeromycetes</taxon>
        <taxon>Glomerales</taxon>
        <taxon>Glomeraceae</taxon>
        <taxon>Rhizophagus</taxon>
    </lineage>
</organism>
<proteinExistence type="predicted"/>
<gene>
    <name evidence="3" type="ORF">RhiirA1_436024</name>
    <name evidence="2" type="ORF">RhiirA5_469173</name>
</gene>
<dbReference type="Pfam" id="PF24209">
    <property type="entry name" value="DUF7431"/>
    <property type="match status" value="1"/>
</dbReference>
<evidence type="ECO:0000313" key="2">
    <source>
        <dbReference type="EMBL" id="PKC10971.1"/>
    </source>
</evidence>
<dbReference type="AlphaFoldDB" id="A0A2N0PVU5"/>
<evidence type="ECO:0000313" key="3">
    <source>
        <dbReference type="EMBL" id="PKC75828.1"/>
    </source>
</evidence>
<evidence type="ECO:0000313" key="5">
    <source>
        <dbReference type="Proteomes" id="UP000232722"/>
    </source>
</evidence>
<sequence>MIKVKIENKVNGKKFDKDVQSDTKLSDFRKKLEETDEINDKLSFSQKFDDDENIVEISRVNEDDFMLEDFIESSNEIKMYLVKASTTYWKFLNKLNQLDRGLMITSEGIERANEQALILHSAKIVEVNAENQVTVSYEYKKELKRFYITDSKLPNFAGLLKKNYKKASPSKYNVYEKARFEIDKLKASETFIEEVKKAIEDEKIENFEKITKKYGQFIPTKIIFGIEKNETNEKRLKYCRYWDWIEFQEQKSVFHFVDAGLREKIYLIFGKKILYSHITTEKDDSVNDVDNYKVKNIKLPPEVSNIISNNADCSIFATAVGKNYCYHCQILTSPGKVPELMVHCLENRSNDTEILIGWIVIGYDTYLKSENSENIRSIKLKVLRMDYMPYDECNDKTFELDLSDYYYVGIPVVDKKDSLIGHCFSNDYKELHTFAYSLRDRRCERLPKFSFNVLAIPHEATFKEQIKFVEKKKNDGIITVGKHYDNEFKKFPKFISLCFNKSEQILLKQRLAQIKVKFLGENSQRDFKCLFFIPFESDDDLTDETLNTLENYYVNLQDKLNEAKKGFMHIFKYKSKKQNGKQNEKQKRETETK</sequence>
<feature type="domain" description="DUF7431" evidence="1">
    <location>
        <begin position="273"/>
        <end position="520"/>
    </location>
</feature>
<dbReference type="Proteomes" id="UP000232722">
    <property type="component" value="Unassembled WGS sequence"/>
</dbReference>
<reference evidence="2 5" key="1">
    <citation type="submission" date="2016-04" db="EMBL/GenBank/DDBJ databases">
        <title>Genome analyses suggest a sexual origin of heterokaryosis in a supposedly ancient asexual fungus.</title>
        <authorList>
            <person name="Ropars J."/>
            <person name="Sedzielewska K."/>
            <person name="Noel J."/>
            <person name="Charron P."/>
            <person name="Farinelli L."/>
            <person name="Marton T."/>
            <person name="Kruger M."/>
            <person name="Pelin A."/>
            <person name="Brachmann A."/>
            <person name="Corradi N."/>
        </authorList>
    </citation>
    <scope>NUCLEOTIDE SEQUENCE [LARGE SCALE GENOMIC DNA]</scope>
    <source>
        <strain evidence="2 5">A5</strain>
    </source>
</reference>
<dbReference type="VEuPathDB" id="FungiDB:RhiirFUN_019375"/>
<comment type="caution">
    <text evidence="2">The sequence shown here is derived from an EMBL/GenBank/DDBJ whole genome shotgun (WGS) entry which is preliminary data.</text>
</comment>
<dbReference type="VEuPathDB" id="FungiDB:FUN_023787"/>
<reference evidence="3 4" key="4">
    <citation type="submission" date="2017-10" db="EMBL/GenBank/DDBJ databases">
        <title>Genome analyses suggest a sexual origin of heterokaryosis in a supposedly ancient asexual fungus.</title>
        <authorList>
            <person name="Corradi N."/>
            <person name="Sedzielewska K."/>
            <person name="Noel J."/>
            <person name="Charron P."/>
            <person name="Farinelli L."/>
            <person name="Marton T."/>
            <person name="Kruger M."/>
            <person name="Pelin A."/>
            <person name="Brachmann A."/>
            <person name="Corradi N."/>
        </authorList>
    </citation>
    <scope>NUCLEOTIDE SEQUENCE [LARGE SCALE GENOMIC DNA]</scope>
    <source>
        <strain evidence="3 4">A1</strain>
    </source>
</reference>
<protein>
    <recommendedName>
        <fullName evidence="1">DUF7431 domain-containing protein</fullName>
    </recommendedName>
</protein>